<organism evidence="2 3">
    <name type="scientific">Exophiala spinifera</name>
    <dbReference type="NCBI Taxonomy" id="91928"/>
    <lineage>
        <taxon>Eukaryota</taxon>
        <taxon>Fungi</taxon>
        <taxon>Dikarya</taxon>
        <taxon>Ascomycota</taxon>
        <taxon>Pezizomycotina</taxon>
        <taxon>Eurotiomycetes</taxon>
        <taxon>Chaetothyriomycetidae</taxon>
        <taxon>Chaetothyriales</taxon>
        <taxon>Herpotrichiellaceae</taxon>
        <taxon>Exophiala</taxon>
    </lineage>
</organism>
<feature type="compositionally biased region" description="Gly residues" evidence="1">
    <location>
        <begin position="419"/>
        <end position="428"/>
    </location>
</feature>
<evidence type="ECO:0000313" key="3">
    <source>
        <dbReference type="Proteomes" id="UP000053328"/>
    </source>
</evidence>
<feature type="compositionally biased region" description="Basic and acidic residues" evidence="1">
    <location>
        <begin position="70"/>
        <end position="79"/>
    </location>
</feature>
<feature type="region of interest" description="Disordered" evidence="1">
    <location>
        <begin position="299"/>
        <end position="374"/>
    </location>
</feature>
<accession>A0A0D2A5R6</accession>
<feature type="region of interest" description="Disordered" evidence="1">
    <location>
        <begin position="48"/>
        <end position="79"/>
    </location>
</feature>
<protein>
    <submittedName>
        <fullName evidence="2">Uncharacterized protein</fullName>
    </submittedName>
</protein>
<feature type="compositionally biased region" description="Basic and acidic residues" evidence="1">
    <location>
        <begin position="740"/>
        <end position="784"/>
    </location>
</feature>
<dbReference type="GeneID" id="27327770"/>
<dbReference type="SUPFAM" id="SSF53474">
    <property type="entry name" value="alpha/beta-Hydrolases"/>
    <property type="match status" value="1"/>
</dbReference>
<evidence type="ECO:0000256" key="1">
    <source>
        <dbReference type="SAM" id="MobiDB-lite"/>
    </source>
</evidence>
<feature type="compositionally biased region" description="Polar residues" evidence="1">
    <location>
        <begin position="110"/>
        <end position="131"/>
    </location>
</feature>
<feature type="region of interest" description="Disordered" evidence="1">
    <location>
        <begin position="110"/>
        <end position="153"/>
    </location>
</feature>
<dbReference type="EMBL" id="KN847492">
    <property type="protein sequence ID" value="KIW20112.1"/>
    <property type="molecule type" value="Genomic_DNA"/>
</dbReference>
<reference evidence="2 3" key="1">
    <citation type="submission" date="2015-01" db="EMBL/GenBank/DDBJ databases">
        <title>The Genome Sequence of Exophiala spinifera CBS89968.</title>
        <authorList>
            <consortium name="The Broad Institute Genomics Platform"/>
            <person name="Cuomo C."/>
            <person name="de Hoog S."/>
            <person name="Gorbushina A."/>
            <person name="Stielow B."/>
            <person name="Teixiera M."/>
            <person name="Abouelleil A."/>
            <person name="Chapman S.B."/>
            <person name="Priest M."/>
            <person name="Young S.K."/>
            <person name="Wortman J."/>
            <person name="Nusbaum C."/>
            <person name="Birren B."/>
        </authorList>
    </citation>
    <scope>NUCLEOTIDE SEQUENCE [LARGE SCALE GENOMIC DNA]</scope>
    <source>
        <strain evidence="2 3">CBS 89968</strain>
    </source>
</reference>
<feature type="compositionally biased region" description="Polar residues" evidence="1">
    <location>
        <begin position="48"/>
        <end position="64"/>
    </location>
</feature>
<dbReference type="STRING" id="91928.A0A0D2A5R6"/>
<feature type="region of interest" description="Disordered" evidence="1">
    <location>
        <begin position="727"/>
        <end position="784"/>
    </location>
</feature>
<gene>
    <name evidence="2" type="ORF">PV08_00687</name>
</gene>
<sequence>MSPESFVTSRVLQDWATNALLQGIESFSPNSKKQCYSLDDLKALAQDRQLSSASHDPCEGQTSHIRPARRGLESSHHATEYQVREKVAGLPHKYQQRHFQAPYLTMKNDNLKPSAQKLSPTNIQGPKQRPQSVHPEPNTIGNNGQPDPSNLTVGPEYSHYWPSPGPNETLGTANDLERDWLRQPQVTDSNDQDWALGEQSFLQTTYDDTHDSQGFDNATLIADIVSQDSQVMSDGLDEFDLQLMQTDPINFPPLETLCTSNWQHQAGGQQEKKNNREFLINMKRVIRYLQDQAVKASDQKYSGSAYLSPSTKEPQQRIRHHSPSRHKDKDIATNNPIHHHHHNPQSRLDKSGTEAAGPERGLSTTTTVVDGGGAARVPDETLISRNVTRHQYAQDSILQSYDVYIPDHDHERERDQRRGSGGGGGGGAQTTDRKGEEGEEEETEENGSRQSGKDKKFWVLFIHGGYFRDTNVTSASLVPALSRIVSSSTSTSTWSSVAGYASINYRLSPNPHYPQDPTKTPRYELRDAKWPDHMHDVLAAIAHLQGRYGFGDRYLLVGHSVGATMALLSTLSSFPYLFSSSTPASGSGVMMMTKKKKKEEEEKTKLTISPPLAVLGVSGIYDFPALHARFPSYVDLTRNANISTVQDDAAASPARYDVRRYETEWASNVPGGKVGVVLAHSRDDGLVDWGQVEIMRDVLLTGARIIDGSPGASSTSHGAVVKSQIDILPGSAGTSPGGRGEVRDGKEEAGEADRPGRPDGEDRKDRGNNNKQGPDHRDAEDVKDVNDIEDGKNAFGSKPQRQSLHGAKVQVKVLEIHGQHDRIWSEGTELARAIREGVEMMKRLSEEKWSSPP</sequence>
<dbReference type="InterPro" id="IPR029058">
    <property type="entry name" value="AB_hydrolase_fold"/>
</dbReference>
<evidence type="ECO:0000313" key="2">
    <source>
        <dbReference type="EMBL" id="KIW20112.1"/>
    </source>
</evidence>
<feature type="region of interest" description="Disordered" evidence="1">
    <location>
        <begin position="411"/>
        <end position="450"/>
    </location>
</feature>
<proteinExistence type="predicted"/>
<dbReference type="Gene3D" id="3.40.50.1820">
    <property type="entry name" value="alpha/beta hydrolase"/>
    <property type="match status" value="1"/>
</dbReference>
<dbReference type="RefSeq" id="XP_016240328.1">
    <property type="nucleotide sequence ID" value="XM_016375052.1"/>
</dbReference>
<dbReference type="HOGENOM" id="CLU_016852_2_0_1"/>
<feature type="compositionally biased region" description="Polar residues" evidence="1">
    <location>
        <begin position="299"/>
        <end position="313"/>
    </location>
</feature>
<keyword evidence="3" id="KW-1185">Reference proteome</keyword>
<dbReference type="OrthoDB" id="420264at2759"/>
<dbReference type="AlphaFoldDB" id="A0A0D2A5R6"/>
<name>A0A0D2A5R6_9EURO</name>
<dbReference type="Proteomes" id="UP000053328">
    <property type="component" value="Unassembled WGS sequence"/>
</dbReference>
<dbReference type="VEuPathDB" id="FungiDB:PV08_00687"/>
<feature type="compositionally biased region" description="Polar residues" evidence="1">
    <location>
        <begin position="139"/>
        <end position="152"/>
    </location>
</feature>